<protein>
    <recommendedName>
        <fullName evidence="6">Toprim domain-containing protein</fullName>
    </recommendedName>
</protein>
<evidence type="ECO:0000259" key="3">
    <source>
        <dbReference type="Pfam" id="PF23639"/>
    </source>
</evidence>
<dbReference type="InterPro" id="IPR034154">
    <property type="entry name" value="TOPRIM_DnaG/twinkle"/>
</dbReference>
<dbReference type="CDD" id="cd01029">
    <property type="entry name" value="TOPRIM_primases"/>
    <property type="match status" value="1"/>
</dbReference>
<dbReference type="RefSeq" id="WP_117001765.1">
    <property type="nucleotide sequence ID" value="NZ_BMJS01000004.1"/>
</dbReference>
<gene>
    <name evidence="4" type="ORF">GCM10010995_05590</name>
</gene>
<dbReference type="Pfam" id="PF13362">
    <property type="entry name" value="Toprim_3"/>
    <property type="match status" value="1"/>
</dbReference>
<evidence type="ECO:0000313" key="4">
    <source>
        <dbReference type="EMBL" id="GGF91183.1"/>
    </source>
</evidence>
<organism evidence="4 5">
    <name type="scientific">Cysteiniphilum litorale</name>
    <dbReference type="NCBI Taxonomy" id="2056700"/>
    <lineage>
        <taxon>Bacteria</taxon>
        <taxon>Pseudomonadati</taxon>
        <taxon>Pseudomonadota</taxon>
        <taxon>Gammaproteobacteria</taxon>
        <taxon>Thiotrichales</taxon>
        <taxon>Fastidiosibacteraceae</taxon>
        <taxon>Cysteiniphilum</taxon>
    </lineage>
</organism>
<reference evidence="4" key="2">
    <citation type="submission" date="2020-09" db="EMBL/GenBank/DDBJ databases">
        <authorList>
            <person name="Sun Q."/>
            <person name="Zhou Y."/>
        </authorList>
    </citation>
    <scope>NUCLEOTIDE SEQUENCE</scope>
    <source>
        <strain evidence="4">CGMCC 1.15758</strain>
    </source>
</reference>
<accession>A0A8J2Z2K0</accession>
<evidence type="ECO:0000313" key="5">
    <source>
        <dbReference type="Proteomes" id="UP000636949"/>
    </source>
</evidence>
<keyword evidence="5" id="KW-1185">Reference proteome</keyword>
<dbReference type="OrthoDB" id="784829at2"/>
<feature type="compositionally biased region" description="Basic and acidic residues" evidence="1">
    <location>
        <begin position="520"/>
        <end position="541"/>
    </location>
</feature>
<dbReference type="Proteomes" id="UP000636949">
    <property type="component" value="Unassembled WGS sequence"/>
</dbReference>
<feature type="domain" description="DUF7146" evidence="3">
    <location>
        <begin position="552"/>
        <end position="662"/>
    </location>
</feature>
<dbReference type="InterPro" id="IPR055570">
    <property type="entry name" value="DUF7146"/>
</dbReference>
<dbReference type="Pfam" id="PF23639">
    <property type="entry name" value="DUF7146"/>
    <property type="match status" value="1"/>
</dbReference>
<name>A0A8J2Z2K0_9GAMM</name>
<dbReference type="EMBL" id="BMJS01000004">
    <property type="protein sequence ID" value="GGF91183.1"/>
    <property type="molecule type" value="Genomic_DNA"/>
</dbReference>
<evidence type="ECO:0000259" key="2">
    <source>
        <dbReference type="Pfam" id="PF13362"/>
    </source>
</evidence>
<proteinExistence type="predicted"/>
<feature type="domain" description="Toprim" evidence="2">
    <location>
        <begin position="672"/>
        <end position="792"/>
    </location>
</feature>
<dbReference type="InterPro" id="IPR006171">
    <property type="entry name" value="TOPRIM_dom"/>
</dbReference>
<feature type="region of interest" description="Disordered" evidence="1">
    <location>
        <begin position="517"/>
        <end position="541"/>
    </location>
</feature>
<feature type="region of interest" description="Disordered" evidence="1">
    <location>
        <begin position="877"/>
        <end position="905"/>
    </location>
</feature>
<sequence length="1400" mass="160032">MSYKDRKLICLEISKNPIDFYKKYLGDKYYIDGNTARWGDKGSFSVYIAGKDKGRAADLANNEKGFDPVHFLTKNIRGPKLGYKDALDVAWNHAGLGDEVPINKQIKDRIKTAKELSLENIGLSVKQKVEIANRIWSYTSDYDHHESKTVKFLNKGNYKSSGLLVRDLPSYQNDGKTKNKPGGVVIPCYNTEYKLLGTHTYYLDDDGQSVAYKRKASDRGLYKQTHGDFISDNTLGIIKDFDHDNKKVQFICSEDLKTALAVHTSIDYENPYVTSSFGRANLKNAIDHIIALSDRGYDVEPIILLRQSFPSKQEDKVSIPKTMLDILAQFKAQLPDEIIKKTKIHQPNLFAYLEEQHPRYNVLRRYGNDWNDVYSYKQQDFKKRFAEQEKSLDQIIDFYKQDLPYEPSSLVQNEKYDVDSIVKALIDNSEDTYREIFFNRGEPKNKGASLNRELRYDGGLIVTLHGKNRGSWFSHTEQRGGGPLQAIEYEEGSKSYKETIERAIEILGMSKDAFISSDMSNKDMEHREKLRKEREEKRRQEDLEQKKYLMLKAQSLYNASTDMTKENLAYVYSNNRGLNPAGYNDVRFIDVGAKWYDYEEQEDGSFKAVEQTNRGPALMLVAKNENGDITAVQRTFLTKDGKKNNNLYLVKRTDGVLNGSAHILQKGESKRVIIGEGYETAGSLANAFPNDTVLVSMGINNMSNLLNVIKNIPTINHVIFAKDNDGEDLKKPNAFSNAVNTYHQAGYNIEILEPLMLESIIKKVDEHNQHLLEGEKAKKPKTDWNDVHQEFGLDGLKNALADEKCNLNIQSFLDVDEPLAVNQETLMNWIVKNKLEDGQSNNSVQKDNEFGANQQSMTLNKAAAELRKIINKLMTDQGGNSQTAMESNNQNNDQNVDKTQNNKNTIVNDDEYRLSTFIDRLYSRYSPNKSYNSSSKLNIMLFAASNQIYQTGVYLIGDAIDKHKNHSDISERQLSLVQSLDSNYYWNTMYDLFESLDDQSLKLSSINDIMSSFSNDKSVDIEFVKFINEMEEKMSEVLSEIDPAQSLWSNNSNSIIEAIQSDMRFLSVNLKDENLNNVKVNYIEVQKHNFNASDAKYHLYLKELDIALNKKLDNCTINVSYDENGVNKRPQINIVGTKDDDNYENIEAIISETANELWYQYVLASKDEEKNQDSLFLSNRISARYFEIVKECEVVMGAIDRSENPKYLKSQLASKLNCFKHYARHMASDNSVSSDKLPDIDQQIKLLKELSFQVKNIDILNNIDTSNSAENIASALSSKLKSNSDMIVNTEINQLVNFIRMDDFFEKYANKQFDRKYYDVMKSFVDTKDICGIEIHSINYNALFNELDKLYKSMQSSPNNSDSVNNLEAGGFKFNDYPGGVDIENDHVSKKNVDQAIKII</sequence>
<reference evidence="4" key="1">
    <citation type="journal article" date="2014" name="Int. J. Syst. Evol. Microbiol.">
        <title>Complete genome sequence of Corynebacterium casei LMG S-19264T (=DSM 44701T), isolated from a smear-ripened cheese.</title>
        <authorList>
            <consortium name="US DOE Joint Genome Institute (JGI-PGF)"/>
            <person name="Walter F."/>
            <person name="Albersmeier A."/>
            <person name="Kalinowski J."/>
            <person name="Ruckert C."/>
        </authorList>
    </citation>
    <scope>NUCLEOTIDE SEQUENCE</scope>
    <source>
        <strain evidence="4">CGMCC 1.15758</strain>
    </source>
</reference>
<evidence type="ECO:0000256" key="1">
    <source>
        <dbReference type="SAM" id="MobiDB-lite"/>
    </source>
</evidence>
<comment type="caution">
    <text evidence="4">The sequence shown here is derived from an EMBL/GenBank/DDBJ whole genome shotgun (WGS) entry which is preliminary data.</text>
</comment>
<evidence type="ECO:0008006" key="6">
    <source>
        <dbReference type="Google" id="ProtNLM"/>
    </source>
</evidence>